<comment type="subunit">
    <text evidence="2">The complex is composed of two ATP-binding proteins (CysA), two transmembrane proteins (CysT and CysW) and a solute-binding protein (CysP).</text>
</comment>
<keyword evidence="3 9" id="KW-0813">Transport</keyword>
<dbReference type="FunFam" id="1.10.3720.10:FF:000004">
    <property type="entry name" value="Sulfate transport system permease protein CysT"/>
    <property type="match status" value="1"/>
</dbReference>
<evidence type="ECO:0000259" key="10">
    <source>
        <dbReference type="PROSITE" id="PS50928"/>
    </source>
</evidence>
<dbReference type="GO" id="GO:0015419">
    <property type="term" value="F:ABC-type sulfate transporter activity"/>
    <property type="evidence" value="ECO:0007669"/>
    <property type="project" value="UniProtKB-UniRule"/>
</dbReference>
<reference evidence="11 12" key="1">
    <citation type="submission" date="2015-09" db="EMBL/GenBank/DDBJ databases">
        <title>Sorangium comparison.</title>
        <authorList>
            <person name="Zaburannyi N."/>
            <person name="Bunk B."/>
            <person name="Overmann J."/>
            <person name="Mueller R."/>
        </authorList>
    </citation>
    <scope>NUCLEOTIDE SEQUENCE [LARGE SCALE GENOMIC DNA]</scope>
    <source>
        <strain evidence="11 12">So ce26</strain>
    </source>
</reference>
<evidence type="ECO:0000313" key="12">
    <source>
        <dbReference type="Proteomes" id="UP000238348"/>
    </source>
</evidence>
<dbReference type="NCBIfam" id="TIGR00969">
    <property type="entry name" value="3a0106s02"/>
    <property type="match status" value="1"/>
</dbReference>
<evidence type="ECO:0000256" key="6">
    <source>
        <dbReference type="ARBA" id="ARBA00023032"/>
    </source>
</evidence>
<evidence type="ECO:0000256" key="2">
    <source>
        <dbReference type="ARBA" id="ARBA00011779"/>
    </source>
</evidence>
<gene>
    <name evidence="11" type="ORF">SOCE26_005930</name>
</gene>
<dbReference type="Pfam" id="PF00528">
    <property type="entry name" value="BPD_transp_1"/>
    <property type="match status" value="1"/>
</dbReference>
<dbReference type="OrthoDB" id="9795403at2"/>
<evidence type="ECO:0000256" key="9">
    <source>
        <dbReference type="RuleBase" id="RU366001"/>
    </source>
</evidence>
<feature type="transmembrane region" description="Helical" evidence="9">
    <location>
        <begin position="12"/>
        <end position="38"/>
    </location>
</feature>
<sequence length="306" mass="32365">MSLLWRRQSVLPGFGLAMGITVTYLSLLVLVPLSMIFLRTATLHPGEIWAVVTSPRSIASLQMSFSASLIAAGINAVFGVLVAWVLVRYSFPGKSIVDALVDLPFALPTAVGGIALTAIYAQQGWVGRYLYPLGIQSAFSRLGVVIALTFVGLPFVVRTVQPVMEELEVDQEEAAASLGAGRFVIFTRVLLPSLWPSILTGFAMSFARAFGEYGSVVFISGNMPFKTEITPLVIMTKLEQYDYAGATALAAVMLLSSFVLLFLINRLQAWSGARVSSRSPVEAPRTATAGAAGAGAAGGNAPGVVS</sequence>
<evidence type="ECO:0000256" key="5">
    <source>
        <dbReference type="ARBA" id="ARBA00022989"/>
    </source>
</evidence>
<dbReference type="RefSeq" id="WP_104977211.1">
    <property type="nucleotide sequence ID" value="NZ_CP012673.1"/>
</dbReference>
<dbReference type="NCBIfam" id="TIGR02139">
    <property type="entry name" value="permease_CysT"/>
    <property type="match status" value="1"/>
</dbReference>
<comment type="function">
    <text evidence="8">Part of the ABC transporter complex CysAWTP (TC 3.A.1.6.1) involved in sulfate/thiosulfate import. Probably responsible for the translocation of the substrate across the membrane.</text>
</comment>
<dbReference type="CDD" id="cd06261">
    <property type="entry name" value="TM_PBP2"/>
    <property type="match status" value="1"/>
</dbReference>
<feature type="transmembrane region" description="Helical" evidence="9">
    <location>
        <begin position="99"/>
        <end position="121"/>
    </location>
</feature>
<comment type="function">
    <text evidence="9">Part of the ABC transporter complex (TC 3.A.1.6.1) involved in sulfate/thiosulfate import.</text>
</comment>
<dbReference type="Proteomes" id="UP000238348">
    <property type="component" value="Chromosome"/>
</dbReference>
<dbReference type="EMBL" id="CP012673">
    <property type="protein sequence ID" value="AUX39211.1"/>
    <property type="molecule type" value="Genomic_DNA"/>
</dbReference>
<proteinExistence type="inferred from homology"/>
<evidence type="ECO:0000256" key="4">
    <source>
        <dbReference type="ARBA" id="ARBA00022692"/>
    </source>
</evidence>
<keyword evidence="6 9" id="KW-0764">Sulfate transport</keyword>
<dbReference type="InterPro" id="IPR000515">
    <property type="entry name" value="MetI-like"/>
</dbReference>
<feature type="transmembrane region" description="Helical" evidence="9">
    <location>
        <begin position="58"/>
        <end position="87"/>
    </location>
</feature>
<evidence type="ECO:0000256" key="8">
    <source>
        <dbReference type="ARBA" id="ARBA00025323"/>
    </source>
</evidence>
<feature type="transmembrane region" description="Helical" evidence="9">
    <location>
        <begin position="243"/>
        <end position="264"/>
    </location>
</feature>
<feature type="transmembrane region" description="Helical" evidence="9">
    <location>
        <begin position="189"/>
        <end position="210"/>
    </location>
</feature>
<dbReference type="Gene3D" id="1.10.3720.10">
    <property type="entry name" value="MetI-like"/>
    <property type="match status" value="1"/>
</dbReference>
<evidence type="ECO:0000256" key="3">
    <source>
        <dbReference type="ARBA" id="ARBA00022448"/>
    </source>
</evidence>
<dbReference type="PANTHER" id="PTHR30406:SF8">
    <property type="entry name" value="SULFATE TRANSPORT SYSTEM PERMEASE PROTEIN CYST"/>
    <property type="match status" value="1"/>
</dbReference>
<comment type="caution">
    <text evidence="9">Lacks conserved residue(s) required for the propagation of feature annotation.</text>
</comment>
<keyword evidence="7 9" id="KW-0472">Membrane</keyword>
<comment type="subcellular location">
    <subcellularLocation>
        <location evidence="1">Cell membrane</location>
        <topology evidence="1">Multi-pass membrane protein</topology>
    </subcellularLocation>
</comment>
<dbReference type="AlphaFoldDB" id="A0A2L0EIT3"/>
<dbReference type="InterPro" id="IPR005667">
    <property type="entry name" value="Sulph_transpt2"/>
</dbReference>
<organism evidence="11 12">
    <name type="scientific">Sorangium cellulosum</name>
    <name type="common">Polyangium cellulosum</name>
    <dbReference type="NCBI Taxonomy" id="56"/>
    <lineage>
        <taxon>Bacteria</taxon>
        <taxon>Pseudomonadati</taxon>
        <taxon>Myxococcota</taxon>
        <taxon>Polyangia</taxon>
        <taxon>Polyangiales</taxon>
        <taxon>Polyangiaceae</taxon>
        <taxon>Sorangium</taxon>
    </lineage>
</organism>
<dbReference type="GO" id="GO:0005886">
    <property type="term" value="C:plasma membrane"/>
    <property type="evidence" value="ECO:0007669"/>
    <property type="project" value="UniProtKB-SubCell"/>
</dbReference>
<evidence type="ECO:0000256" key="7">
    <source>
        <dbReference type="ARBA" id="ARBA00023136"/>
    </source>
</evidence>
<comment type="similarity">
    <text evidence="9">Belongs to the binding-protein-dependent transport system permease family. CysTW subfamily.</text>
</comment>
<dbReference type="SUPFAM" id="SSF161098">
    <property type="entry name" value="MetI-like"/>
    <property type="match status" value="1"/>
</dbReference>
<name>A0A2L0EIT3_SORCE</name>
<keyword evidence="4 9" id="KW-0812">Transmembrane</keyword>
<accession>A0A2L0EIT3</accession>
<evidence type="ECO:0000256" key="1">
    <source>
        <dbReference type="ARBA" id="ARBA00004651"/>
    </source>
</evidence>
<dbReference type="PANTHER" id="PTHR30406">
    <property type="entry name" value="SULFATE TRANSPORT SYSTEM PERMEASE PROTEIN"/>
    <property type="match status" value="1"/>
</dbReference>
<feature type="transmembrane region" description="Helical" evidence="9">
    <location>
        <begin position="133"/>
        <end position="157"/>
    </location>
</feature>
<keyword evidence="5 9" id="KW-1133">Transmembrane helix</keyword>
<protein>
    <recommendedName>
        <fullName evidence="9">Sulfate transport system permease protein CysT</fullName>
    </recommendedName>
</protein>
<feature type="domain" description="ABC transmembrane type-1" evidence="10">
    <location>
        <begin position="61"/>
        <end position="264"/>
    </location>
</feature>
<dbReference type="InterPro" id="IPR011865">
    <property type="entry name" value="CysT_permease"/>
</dbReference>
<evidence type="ECO:0000313" key="11">
    <source>
        <dbReference type="EMBL" id="AUX39211.1"/>
    </source>
</evidence>
<dbReference type="InterPro" id="IPR035906">
    <property type="entry name" value="MetI-like_sf"/>
</dbReference>
<dbReference type="PROSITE" id="PS50928">
    <property type="entry name" value="ABC_TM1"/>
    <property type="match status" value="1"/>
</dbReference>